<dbReference type="EMBL" id="VRZA01000005">
    <property type="protein sequence ID" value="TXS91922.1"/>
    <property type="molecule type" value="Genomic_DNA"/>
</dbReference>
<dbReference type="Proteomes" id="UP000321039">
    <property type="component" value="Unassembled WGS sequence"/>
</dbReference>
<organism evidence="6 7">
    <name type="scientific">Parahaliea maris</name>
    <dbReference type="NCBI Taxonomy" id="2716870"/>
    <lineage>
        <taxon>Bacteria</taxon>
        <taxon>Pseudomonadati</taxon>
        <taxon>Pseudomonadota</taxon>
        <taxon>Gammaproteobacteria</taxon>
        <taxon>Cellvibrionales</taxon>
        <taxon>Halieaceae</taxon>
        <taxon>Parahaliea</taxon>
    </lineage>
</organism>
<evidence type="ECO:0000256" key="3">
    <source>
        <dbReference type="ARBA" id="ARBA00022777"/>
    </source>
</evidence>
<protein>
    <submittedName>
        <fullName evidence="6">Type II toxin-antitoxin system HipA family toxin</fullName>
    </submittedName>
</protein>
<dbReference type="Gene3D" id="1.10.1070.20">
    <property type="match status" value="1"/>
</dbReference>
<name>A0A5C8ZWF2_9GAMM</name>
<dbReference type="InterPro" id="IPR012893">
    <property type="entry name" value="HipA-like_C"/>
</dbReference>
<keyword evidence="3" id="KW-0418">Kinase</keyword>
<dbReference type="PANTHER" id="PTHR37419">
    <property type="entry name" value="SERINE/THREONINE-PROTEIN KINASE TOXIN HIPA"/>
    <property type="match status" value="1"/>
</dbReference>
<evidence type="ECO:0000313" key="6">
    <source>
        <dbReference type="EMBL" id="TXS91922.1"/>
    </source>
</evidence>
<feature type="domain" description="HipA N-terminal subdomain 1" evidence="5">
    <location>
        <begin position="7"/>
        <end position="105"/>
    </location>
</feature>
<feature type="domain" description="HipA-like C-terminal" evidence="4">
    <location>
        <begin position="147"/>
        <end position="380"/>
    </location>
</feature>
<evidence type="ECO:0000259" key="4">
    <source>
        <dbReference type="Pfam" id="PF07804"/>
    </source>
</evidence>
<dbReference type="Pfam" id="PF13657">
    <property type="entry name" value="Couple_hipA"/>
    <property type="match status" value="1"/>
</dbReference>
<sequence length="418" mass="47587">MLDPDGLNVWSDQRLVGYLWRNTQGQIGFRYEEDWLAQGGFAISYTLPLQHEASTPEEGLAHRFFANLLPEGGVRERVVRDLKIANTDFDLLRAIGGECAGALSVLQAEHQPSTEYEYYKVADEDLANLVARRGQVHTWSANERPRLSLAGAQDKCPLLVRNGAYWLPKKESPSSHILKFELSDYRHLPAYETFTTLLAGAIGLPVVDIQLRSIADTHYALIERYDRHGTERNQIVRLHQEDFCQALGLGHERKYQADGGPSFADCYRLVQDVSSDPANDLQHLLRWQIFNVLAGNSDGHAKNLSLLYQANGEIRLAPFYDLVCTRAIERIDYHLAFSVGEERNPGVVSRKHWDTLAQHCGVRPRFLQDQVQDVAAQLLEQLQPTREAFERLYGDYAALQRIEQIVMKQCRRMIEESV</sequence>
<proteinExistence type="inferred from homology"/>
<evidence type="ECO:0000256" key="2">
    <source>
        <dbReference type="ARBA" id="ARBA00022679"/>
    </source>
</evidence>
<dbReference type="Pfam" id="PF07804">
    <property type="entry name" value="HipA_C"/>
    <property type="match status" value="1"/>
</dbReference>
<dbReference type="GO" id="GO:0005829">
    <property type="term" value="C:cytosol"/>
    <property type="evidence" value="ECO:0007669"/>
    <property type="project" value="TreeGrafter"/>
</dbReference>
<accession>A0A5C8ZWF2</accession>
<comment type="similarity">
    <text evidence="1">Belongs to the HipA Ser/Thr kinase family.</text>
</comment>
<dbReference type="GO" id="GO:0004674">
    <property type="term" value="F:protein serine/threonine kinase activity"/>
    <property type="evidence" value="ECO:0007669"/>
    <property type="project" value="TreeGrafter"/>
</dbReference>
<dbReference type="InterPro" id="IPR017508">
    <property type="entry name" value="HipA_N1"/>
</dbReference>
<reference evidence="6 7" key="1">
    <citation type="submission" date="2019-08" db="EMBL/GenBank/DDBJ databases">
        <title>Parahaliea maris sp. nov., isolated from the surface seawater.</title>
        <authorList>
            <person name="Liu Y."/>
        </authorList>
    </citation>
    <scope>NUCLEOTIDE SEQUENCE [LARGE SCALE GENOMIC DNA]</scope>
    <source>
        <strain evidence="6 7">HSLHS9</strain>
    </source>
</reference>
<keyword evidence="7" id="KW-1185">Reference proteome</keyword>
<dbReference type="RefSeq" id="WP_148069162.1">
    <property type="nucleotide sequence ID" value="NZ_VRZA01000005.1"/>
</dbReference>
<keyword evidence="2" id="KW-0808">Transferase</keyword>
<gene>
    <name evidence="6" type="ORF">FV139_14435</name>
</gene>
<dbReference type="AlphaFoldDB" id="A0A5C8ZWF2"/>
<evidence type="ECO:0000256" key="1">
    <source>
        <dbReference type="ARBA" id="ARBA00010164"/>
    </source>
</evidence>
<evidence type="ECO:0000259" key="5">
    <source>
        <dbReference type="Pfam" id="PF13657"/>
    </source>
</evidence>
<dbReference type="NCBIfam" id="TIGR03071">
    <property type="entry name" value="couple_hipA"/>
    <property type="match status" value="1"/>
</dbReference>
<dbReference type="InterPro" id="IPR052028">
    <property type="entry name" value="HipA_Ser/Thr_kinase"/>
</dbReference>
<dbReference type="CDD" id="cd17793">
    <property type="entry name" value="HipA"/>
    <property type="match status" value="1"/>
</dbReference>
<dbReference type="PANTHER" id="PTHR37419:SF1">
    <property type="entry name" value="SERINE_THREONINE-PROTEIN KINASE TOXIN HIPA"/>
    <property type="match status" value="1"/>
</dbReference>
<comment type="caution">
    <text evidence="6">The sequence shown here is derived from an EMBL/GenBank/DDBJ whole genome shotgun (WGS) entry which is preliminary data.</text>
</comment>
<evidence type="ECO:0000313" key="7">
    <source>
        <dbReference type="Proteomes" id="UP000321039"/>
    </source>
</evidence>